<proteinExistence type="inferred from homology"/>
<gene>
    <name evidence="7" type="primary">recO</name>
    <name evidence="9" type="ORF">ATC1_11342</name>
</gene>
<reference evidence="9" key="1">
    <citation type="journal article" date="2015" name="Genome Announc.">
        <title>Draft Genome Sequence of Anaerolineae Strain TC1, a Novel Isolate from a Methanogenic Wastewater Treatment System.</title>
        <authorList>
            <person name="Matsuura N."/>
            <person name="Tourlousse D.M."/>
            <person name="Sun L."/>
            <person name="Toyonaga M."/>
            <person name="Kuroda K."/>
            <person name="Ohashi A."/>
            <person name="Cruz R."/>
            <person name="Yamaguchi T."/>
            <person name="Sekiguchi Y."/>
        </authorList>
    </citation>
    <scope>NUCLEOTIDE SEQUENCE [LARGE SCALE GENOMIC DNA]</scope>
    <source>
        <strain evidence="9">TC1</strain>
    </source>
</reference>
<organism evidence="9">
    <name type="scientific">Flexilinea flocculi</name>
    <dbReference type="NCBI Taxonomy" id="1678840"/>
    <lineage>
        <taxon>Bacteria</taxon>
        <taxon>Bacillati</taxon>
        <taxon>Chloroflexota</taxon>
        <taxon>Anaerolineae</taxon>
        <taxon>Anaerolineales</taxon>
        <taxon>Anaerolineaceae</taxon>
        <taxon>Flexilinea</taxon>
    </lineage>
</organism>
<dbReference type="Pfam" id="PF02565">
    <property type="entry name" value="RecO_C"/>
    <property type="match status" value="1"/>
</dbReference>
<dbReference type="Gene3D" id="2.40.50.140">
    <property type="entry name" value="Nucleic acid-binding proteins"/>
    <property type="match status" value="1"/>
</dbReference>
<evidence type="ECO:0000256" key="7">
    <source>
        <dbReference type="HAMAP-Rule" id="MF_00201"/>
    </source>
</evidence>
<feature type="domain" description="DNA replication/recombination mediator RecO N-terminal" evidence="8">
    <location>
        <begin position="2"/>
        <end position="60"/>
    </location>
</feature>
<evidence type="ECO:0000259" key="8">
    <source>
        <dbReference type="Pfam" id="PF11967"/>
    </source>
</evidence>
<evidence type="ECO:0000256" key="2">
    <source>
        <dbReference type="ARBA" id="ARBA00021310"/>
    </source>
</evidence>
<keyword evidence="3 7" id="KW-0227">DNA damage</keyword>
<dbReference type="PANTHER" id="PTHR33991:SF1">
    <property type="entry name" value="DNA REPAIR PROTEIN RECO"/>
    <property type="match status" value="1"/>
</dbReference>
<dbReference type="Pfam" id="PF11967">
    <property type="entry name" value="RecO_N"/>
    <property type="match status" value="1"/>
</dbReference>
<dbReference type="InterPro" id="IPR012340">
    <property type="entry name" value="NA-bd_OB-fold"/>
</dbReference>
<evidence type="ECO:0000313" key="9">
    <source>
        <dbReference type="EMBL" id="GAP39410.1"/>
    </source>
</evidence>
<evidence type="ECO:0000256" key="4">
    <source>
        <dbReference type="ARBA" id="ARBA00023172"/>
    </source>
</evidence>
<keyword evidence="10" id="KW-1185">Reference proteome</keyword>
<dbReference type="PATRIC" id="fig|1678840.3.peg.412"/>
<evidence type="ECO:0000256" key="1">
    <source>
        <dbReference type="ARBA" id="ARBA00007452"/>
    </source>
</evidence>
<dbReference type="InterPro" id="IPR042242">
    <property type="entry name" value="RecO_C"/>
</dbReference>
<keyword evidence="4 7" id="KW-0233">DNA recombination</keyword>
<comment type="function">
    <text evidence="7">Involved in DNA repair and RecF pathway recombination.</text>
</comment>
<evidence type="ECO:0000256" key="6">
    <source>
        <dbReference type="ARBA" id="ARBA00033409"/>
    </source>
</evidence>
<dbReference type="AlphaFoldDB" id="A0A0K8PB86"/>
<dbReference type="Proteomes" id="UP000053370">
    <property type="component" value="Unassembled WGS sequence"/>
</dbReference>
<comment type="similarity">
    <text evidence="1 7">Belongs to the RecO family.</text>
</comment>
<dbReference type="GO" id="GO:0006302">
    <property type="term" value="P:double-strand break repair"/>
    <property type="evidence" value="ECO:0007669"/>
    <property type="project" value="TreeGrafter"/>
</dbReference>
<name>A0A0K8PB86_9CHLR</name>
<sequence>MLHHTNYGEADRFLRLLTAERGKISALARGVRRMNSRKAGHLEPFTLISAQLSKGHGTEWIVDQVSTLEAFPSMTEVLDRTIQGSYVTELADRFTVEEIENRQLFRLTLETIRRIASMDDPFIAIRFFDLRLLDLAGYRPQLQQCVICGKPVEPVNQYFSAVLGGIVCPSCSSSQLYIRPITVRTLKFLRYYQNHNFQDAAAAGWPQDIRSEGEEILTQYIAFMLERKINSQEFLSHLRDEKI</sequence>
<dbReference type="PANTHER" id="PTHR33991">
    <property type="entry name" value="DNA REPAIR PROTEIN RECO"/>
    <property type="match status" value="1"/>
</dbReference>
<dbReference type="HAMAP" id="MF_00201">
    <property type="entry name" value="RecO"/>
    <property type="match status" value="1"/>
</dbReference>
<dbReference type="SUPFAM" id="SSF57863">
    <property type="entry name" value="ArfGap/RecO-like zinc finger"/>
    <property type="match status" value="1"/>
</dbReference>
<accession>A0A0K8PB86</accession>
<evidence type="ECO:0000256" key="3">
    <source>
        <dbReference type="ARBA" id="ARBA00022763"/>
    </source>
</evidence>
<dbReference type="STRING" id="1678840.ATC1_11342"/>
<evidence type="ECO:0000256" key="5">
    <source>
        <dbReference type="ARBA" id="ARBA00023204"/>
    </source>
</evidence>
<protein>
    <recommendedName>
        <fullName evidence="2 7">DNA repair protein RecO</fullName>
    </recommendedName>
    <alternativeName>
        <fullName evidence="6 7">Recombination protein O</fullName>
    </alternativeName>
</protein>
<dbReference type="GO" id="GO:0006310">
    <property type="term" value="P:DNA recombination"/>
    <property type="evidence" value="ECO:0007669"/>
    <property type="project" value="UniProtKB-UniRule"/>
</dbReference>
<dbReference type="Gene3D" id="1.20.1440.120">
    <property type="entry name" value="Recombination protein O, C-terminal domain"/>
    <property type="match status" value="1"/>
</dbReference>
<dbReference type="InterPro" id="IPR003717">
    <property type="entry name" value="RecO"/>
</dbReference>
<keyword evidence="5 7" id="KW-0234">DNA repair</keyword>
<dbReference type="GO" id="GO:0043590">
    <property type="term" value="C:bacterial nucleoid"/>
    <property type="evidence" value="ECO:0007669"/>
    <property type="project" value="TreeGrafter"/>
</dbReference>
<dbReference type="SUPFAM" id="SSF50249">
    <property type="entry name" value="Nucleic acid-binding proteins"/>
    <property type="match status" value="1"/>
</dbReference>
<dbReference type="NCBIfam" id="TIGR00613">
    <property type="entry name" value="reco"/>
    <property type="match status" value="1"/>
</dbReference>
<dbReference type="InterPro" id="IPR037278">
    <property type="entry name" value="ARFGAP/RecO"/>
</dbReference>
<dbReference type="InterPro" id="IPR022572">
    <property type="entry name" value="DNA_rep/recomb_RecO_N"/>
</dbReference>
<dbReference type="EMBL" id="DF968179">
    <property type="protein sequence ID" value="GAP39410.1"/>
    <property type="molecule type" value="Genomic_DNA"/>
</dbReference>
<evidence type="ECO:0000313" key="10">
    <source>
        <dbReference type="Proteomes" id="UP000053370"/>
    </source>
</evidence>